<keyword evidence="13" id="KW-1185">Reference proteome</keyword>
<dbReference type="RefSeq" id="WP_371842479.1">
    <property type="nucleotide sequence ID" value="NZ_JBGMEL010000002.1"/>
</dbReference>
<proteinExistence type="inferred from homology"/>
<name>A0ABV4NJ01_9GAMM</name>
<comment type="catalytic activity">
    <reaction evidence="7">
        <text>Hydrolysis of oligopeptides, with broad specificity. Gly or Ala commonly occur as P1 or P1' residues, but more distant residues are also important, as is shown by the fact that Z-Gly-Pro-Gly-|-Gly-Pro-Ala is cleaved, but not Z-(Gly)(5).</text>
        <dbReference type="EC" id="3.4.24.70"/>
    </reaction>
</comment>
<dbReference type="EMBL" id="JBGMEL010000002">
    <property type="protein sequence ID" value="MFA0789388.1"/>
    <property type="molecule type" value="Genomic_DNA"/>
</dbReference>
<reference evidence="12 13" key="1">
    <citation type="submission" date="2024-08" db="EMBL/GenBank/DDBJ databases">
        <authorList>
            <person name="Ishaq N."/>
        </authorList>
    </citation>
    <scope>NUCLEOTIDE SEQUENCE [LARGE SCALE GENOMIC DNA]</scope>
    <source>
        <strain evidence="12 13">JCM 30400</strain>
    </source>
</reference>
<feature type="domain" description="Oligopeptidase A N-terminal" evidence="11">
    <location>
        <begin position="28"/>
        <end position="145"/>
    </location>
</feature>
<keyword evidence="3 9" id="KW-0479">Metal-binding</keyword>
<dbReference type="Gene3D" id="1.10.1370.10">
    <property type="entry name" value="Neurolysin, domain 3"/>
    <property type="match status" value="1"/>
</dbReference>
<feature type="domain" description="Peptidase M3A/M3B catalytic" evidence="10">
    <location>
        <begin position="218"/>
        <end position="671"/>
    </location>
</feature>
<dbReference type="InterPro" id="IPR024079">
    <property type="entry name" value="MetalloPept_cat_dom_sf"/>
</dbReference>
<evidence type="ECO:0000259" key="11">
    <source>
        <dbReference type="Pfam" id="PF19310"/>
    </source>
</evidence>
<evidence type="ECO:0000256" key="4">
    <source>
        <dbReference type="ARBA" id="ARBA00022801"/>
    </source>
</evidence>
<evidence type="ECO:0000256" key="9">
    <source>
        <dbReference type="RuleBase" id="RU003435"/>
    </source>
</evidence>
<evidence type="ECO:0000256" key="7">
    <source>
        <dbReference type="ARBA" id="ARBA00024603"/>
    </source>
</evidence>
<dbReference type="InterPro" id="IPR001567">
    <property type="entry name" value="Pept_M3A_M3B_dom"/>
</dbReference>
<dbReference type="PANTHER" id="PTHR11804">
    <property type="entry name" value="PROTEASE M3 THIMET OLIGOPEPTIDASE-RELATED"/>
    <property type="match status" value="1"/>
</dbReference>
<dbReference type="CDD" id="cd06456">
    <property type="entry name" value="M3A_DCP"/>
    <property type="match status" value="1"/>
</dbReference>
<dbReference type="EC" id="3.4.24.70" evidence="8"/>
<evidence type="ECO:0000256" key="2">
    <source>
        <dbReference type="ARBA" id="ARBA00022670"/>
    </source>
</evidence>
<evidence type="ECO:0000256" key="5">
    <source>
        <dbReference type="ARBA" id="ARBA00022833"/>
    </source>
</evidence>
<evidence type="ECO:0000256" key="1">
    <source>
        <dbReference type="ARBA" id="ARBA00006040"/>
    </source>
</evidence>
<keyword evidence="6 9" id="KW-0482">Metalloprotease</keyword>
<evidence type="ECO:0000256" key="6">
    <source>
        <dbReference type="ARBA" id="ARBA00023049"/>
    </source>
</evidence>
<dbReference type="Pfam" id="PF19310">
    <property type="entry name" value="TOP_N"/>
    <property type="match status" value="1"/>
</dbReference>
<comment type="cofactor">
    <cofactor evidence="9">
        <name>Zn(2+)</name>
        <dbReference type="ChEBI" id="CHEBI:29105"/>
    </cofactor>
    <text evidence="9">Binds 1 zinc ion.</text>
</comment>
<sequence length="682" mass="76896">MSNPLLNIPLLPPFNQLQPQQVEPAIAQLIENCKQQLLRGLETPGWETTLVPLEEAQDQLNRAFSPISHLNSVLSGEWRAPYEAALAQVTAYWTEQGQNRELYQVYQQLAASPAFQNWSQPHKKSVELGLRDFELSGVGLQGEAREQFAANSKRLAELSSRFANNVLDTTNAWSWHTSEESELNGLPQTAVAAARSAAQNKDKEGWLITLDGPSYLSVMTHADNRELRKRVHTAFVSRASEVGPNAGEYDNSEVMEAILALRAEQAQLLGMSNYAELSLASKMAPDTPRVLEFLNDLAQRAKPAAEREMAELRVFAEAEYNLNELQPWDIAWVAEKLKQQRYAISQEELRPYFPYAKVVEGLFTVVEKLFAISVQEDRSVATWHKDVQFFWLYREGERIAGFYLDAFAREKKRGGAWMDTVATRRDSANGLQLPIAYLVCNFSPAAGAMPSLLTHYEVTTLFHEFGHGLHHMLTQMDVAAVSGINGVAWDAVEMPSQFLENWCWQPQAIEMISSHFKTGESLPPQLLNKMLEAKNFQSAMFTVRQLEFALFDFRLHASEETMNAEKIQQLLTEVRSEVAVVPVAEENRFQHGFSHIFAGGYAAGYYSYKWAEVLSADAFSLFEEKGIFDRATGEHFLHSVLEQGGSRDALDLFVEFRGREPDIDALLRHSGIEQLELNISPV</sequence>
<evidence type="ECO:0000313" key="13">
    <source>
        <dbReference type="Proteomes" id="UP001569414"/>
    </source>
</evidence>
<dbReference type="Gene3D" id="3.40.390.10">
    <property type="entry name" value="Collagenase (Catalytic Domain)"/>
    <property type="match status" value="1"/>
</dbReference>
<dbReference type="PANTHER" id="PTHR11804:SF84">
    <property type="entry name" value="SACCHAROLYSIN"/>
    <property type="match status" value="1"/>
</dbReference>
<organism evidence="12 13">
    <name type="scientific">Microbulbifer echini</name>
    <dbReference type="NCBI Taxonomy" id="1529067"/>
    <lineage>
        <taxon>Bacteria</taxon>
        <taxon>Pseudomonadati</taxon>
        <taxon>Pseudomonadota</taxon>
        <taxon>Gammaproteobacteria</taxon>
        <taxon>Cellvibrionales</taxon>
        <taxon>Microbulbiferaceae</taxon>
        <taxon>Microbulbifer</taxon>
    </lineage>
</organism>
<gene>
    <name evidence="12" type="ORF">ACCI51_02450</name>
</gene>
<evidence type="ECO:0000256" key="8">
    <source>
        <dbReference type="ARBA" id="ARBA00026100"/>
    </source>
</evidence>
<accession>A0ABV4NJ01</accession>
<comment type="caution">
    <text evidence="12">The sequence shown here is derived from an EMBL/GenBank/DDBJ whole genome shotgun (WGS) entry which is preliminary data.</text>
</comment>
<keyword evidence="2 9" id="KW-0645">Protease</keyword>
<protein>
    <recommendedName>
        <fullName evidence="8">oligopeptidase A</fullName>
        <ecNumber evidence="8">3.4.24.70</ecNumber>
    </recommendedName>
</protein>
<evidence type="ECO:0000256" key="3">
    <source>
        <dbReference type="ARBA" id="ARBA00022723"/>
    </source>
</evidence>
<dbReference type="InterPro" id="IPR024077">
    <property type="entry name" value="Neurolysin/TOP_dom2"/>
</dbReference>
<dbReference type="InterPro" id="IPR034005">
    <property type="entry name" value="M3A_DCP"/>
</dbReference>
<dbReference type="InterPro" id="IPR045666">
    <property type="entry name" value="OpdA_N"/>
</dbReference>
<dbReference type="Pfam" id="PF01432">
    <property type="entry name" value="Peptidase_M3"/>
    <property type="match status" value="1"/>
</dbReference>
<dbReference type="Proteomes" id="UP001569414">
    <property type="component" value="Unassembled WGS sequence"/>
</dbReference>
<comment type="similarity">
    <text evidence="1 9">Belongs to the peptidase M3 family.</text>
</comment>
<evidence type="ECO:0000313" key="12">
    <source>
        <dbReference type="EMBL" id="MFA0789388.1"/>
    </source>
</evidence>
<dbReference type="SUPFAM" id="SSF55486">
    <property type="entry name" value="Metalloproteases ('zincins'), catalytic domain"/>
    <property type="match status" value="1"/>
</dbReference>
<evidence type="ECO:0000259" key="10">
    <source>
        <dbReference type="Pfam" id="PF01432"/>
    </source>
</evidence>
<keyword evidence="4 9" id="KW-0378">Hydrolase</keyword>
<dbReference type="InterPro" id="IPR045090">
    <property type="entry name" value="Pept_M3A_M3B"/>
</dbReference>
<keyword evidence="5 9" id="KW-0862">Zinc</keyword>